<keyword evidence="4" id="KW-0547">Nucleotide-binding</keyword>
<name>A0ABP0UDL0_9BRYO</name>
<evidence type="ECO:0000256" key="7">
    <source>
        <dbReference type="ARBA" id="ARBA00023242"/>
    </source>
</evidence>
<dbReference type="InterPro" id="IPR053016">
    <property type="entry name" value="CTF18-RFC_complex"/>
</dbReference>
<feature type="compositionally biased region" description="Polar residues" evidence="10">
    <location>
        <begin position="262"/>
        <end position="288"/>
    </location>
</feature>
<organism evidence="12 13">
    <name type="scientific">Sphagnum troendelagicum</name>
    <dbReference type="NCBI Taxonomy" id="128251"/>
    <lineage>
        <taxon>Eukaryota</taxon>
        <taxon>Viridiplantae</taxon>
        <taxon>Streptophyta</taxon>
        <taxon>Embryophyta</taxon>
        <taxon>Bryophyta</taxon>
        <taxon>Sphagnophytina</taxon>
        <taxon>Sphagnopsida</taxon>
        <taxon>Sphagnales</taxon>
        <taxon>Sphagnaceae</taxon>
        <taxon>Sphagnum</taxon>
    </lineage>
</organism>
<dbReference type="InterPro" id="IPR003959">
    <property type="entry name" value="ATPase_AAA_core"/>
</dbReference>
<keyword evidence="6" id="KW-0238">DNA-binding</keyword>
<feature type="region of interest" description="Disordered" evidence="10">
    <location>
        <begin position="237"/>
        <end position="296"/>
    </location>
</feature>
<keyword evidence="13" id="KW-1185">Reference proteome</keyword>
<protein>
    <recommendedName>
        <fullName evidence="11">AAA+ ATPase domain-containing protein</fullName>
    </recommendedName>
</protein>
<evidence type="ECO:0000313" key="13">
    <source>
        <dbReference type="Proteomes" id="UP001497512"/>
    </source>
</evidence>
<dbReference type="SMART" id="SM00382">
    <property type="entry name" value="AAA"/>
    <property type="match status" value="1"/>
</dbReference>
<evidence type="ECO:0000259" key="11">
    <source>
        <dbReference type="SMART" id="SM00382"/>
    </source>
</evidence>
<keyword evidence="5" id="KW-0067">ATP-binding</keyword>
<dbReference type="Gene3D" id="1.10.8.60">
    <property type="match status" value="1"/>
</dbReference>
<evidence type="ECO:0000256" key="1">
    <source>
        <dbReference type="ARBA" id="ARBA00004123"/>
    </source>
</evidence>
<sequence>MEEPDLEELEWMAGQQFAQEQQDEDLYLDAYLPTPDALASPAIPQNPKQTSQDKGTPAPTILIEKPWSPPPPPPSREALPTSPREQGGAPAIAVEPPVPCKLPYRRAADIDGEFMSITGPAGERVYAAKSEVKKESYNSSGLVKGLLSQPIETMIQQVEHAMFEQVIAASEKKEQEGDLQKDAEAPTLNESLWVEKYAPRSFTDLLSDEQTNREVLRWLKQWDLCVFGAKQSSTSGEVQASLRRHVSQKQGRAPRGGPFSYSRPSNWSHSPGSNGTNRQSYKSSSDTFLKSEPAKGSPLSEQSVLLLCGPPGLGKTTLAHVAAKHCGYRVVEINASDDRVATTLQAKILDAIQMKSVTGDKRPNCLVIDEIDGIMGGTEGKGAVDALVEMINAEKNLPQQKENEAEDGFIRKGSKKKGHTAVHRLSRPVICICNDLYAPALRALRQVARVHVFMQPSTNRVVSRLKYICSTEGYKTNARALTALAEHTECDIRSCLNTLQFLNRKKHSLKTVDVASQVIGRKDMTSSIFDIWGEVFQRKKMRKGAVIQGIVDVPDSGGGQDYKDFARLHELFSNHGDYELTMDGIHENILQMRYHDASLQKTVEALEWMGDSDMFGQCIQSKQHYFLLAYQPSMELLIRRLVAQEERPQIEWPRSYQRFRLDRAVKKEMISSWLAAMVASVSRSVSPACLAQDIVTPLLSILSPPTLRPVASHLLNPNEKEEMVQLVDTMLAFGLLYKHSKPSHFTSKTVYGGELQGVLVLDPPIDSLVKFKDHTVGHRELSATLRQMLTHEVFLLSSLSCLVAVATSSEKSAEAPTPDALATQGRDVTLNASVGDGPKTQVSGNKLSVGDQSASSTLTPNIEVGKVEVKKRQPYQSTNFFERFKKSGQNDAKLKGELATLQRDSRPLLYKFHEGFTNAVKRPMLVRDFL</sequence>
<feature type="region of interest" description="Disordered" evidence="10">
    <location>
        <begin position="831"/>
        <end position="855"/>
    </location>
</feature>
<dbReference type="CDD" id="cd00009">
    <property type="entry name" value="AAA"/>
    <property type="match status" value="1"/>
</dbReference>
<evidence type="ECO:0000256" key="6">
    <source>
        <dbReference type="ARBA" id="ARBA00023125"/>
    </source>
</evidence>
<reference evidence="12" key="1">
    <citation type="submission" date="2024-02" db="EMBL/GenBank/DDBJ databases">
        <authorList>
            <consortium name="ELIXIR-Norway"/>
            <consortium name="Elixir Norway"/>
        </authorList>
    </citation>
    <scope>NUCLEOTIDE SEQUENCE</scope>
</reference>
<feature type="domain" description="AAA+ ATPase" evidence="11">
    <location>
        <begin position="301"/>
        <end position="458"/>
    </location>
</feature>
<evidence type="ECO:0000256" key="9">
    <source>
        <dbReference type="ARBA" id="ARBA00043975"/>
    </source>
</evidence>
<comment type="subunit">
    <text evidence="2">Heterotetramer of subunits RFC2, RFC3, RFC4 and RFC5 that can form a complex with RFC1.</text>
</comment>
<keyword evidence="7" id="KW-0539">Nucleus</keyword>
<evidence type="ECO:0000256" key="2">
    <source>
        <dbReference type="ARBA" id="ARBA00011480"/>
    </source>
</evidence>
<dbReference type="PANTHER" id="PTHR46765:SF1">
    <property type="entry name" value="P-LOOP CONTAINING NUCLEOSIDE TRIPHOSPHATE HYDROLASES SUPERFAMILY PROTEIN"/>
    <property type="match status" value="1"/>
</dbReference>
<evidence type="ECO:0000256" key="3">
    <source>
        <dbReference type="ARBA" id="ARBA00022705"/>
    </source>
</evidence>
<dbReference type="PANTHER" id="PTHR46765">
    <property type="entry name" value="P-LOOP CONTAINING NUCLEOSIDE TRIPHOSPHATE HYDROLASES SUPERFAMILY PROTEIN"/>
    <property type="match status" value="1"/>
</dbReference>
<dbReference type="Proteomes" id="UP001497512">
    <property type="component" value="Chromosome 3"/>
</dbReference>
<dbReference type="Gene3D" id="3.40.50.300">
    <property type="entry name" value="P-loop containing nucleotide triphosphate hydrolases"/>
    <property type="match status" value="1"/>
</dbReference>
<dbReference type="CDD" id="cd18140">
    <property type="entry name" value="HLD_clamp_RFC"/>
    <property type="match status" value="1"/>
</dbReference>
<evidence type="ECO:0000256" key="5">
    <source>
        <dbReference type="ARBA" id="ARBA00022840"/>
    </source>
</evidence>
<dbReference type="EMBL" id="OZ019895">
    <property type="protein sequence ID" value="CAK9219179.1"/>
    <property type="molecule type" value="Genomic_DNA"/>
</dbReference>
<dbReference type="SUPFAM" id="SSF52540">
    <property type="entry name" value="P-loop containing nucleoside triphosphate hydrolases"/>
    <property type="match status" value="1"/>
</dbReference>
<proteinExistence type="inferred from homology"/>
<keyword evidence="8" id="KW-0131">Cell cycle</keyword>
<comment type="subcellular location">
    <subcellularLocation>
        <location evidence="1">Nucleus</location>
    </subcellularLocation>
</comment>
<dbReference type="InterPro" id="IPR003593">
    <property type="entry name" value="AAA+_ATPase"/>
</dbReference>
<feature type="region of interest" description="Disordered" evidence="10">
    <location>
        <begin position="30"/>
        <end position="96"/>
    </location>
</feature>
<accession>A0ABP0UDL0</accession>
<evidence type="ECO:0000256" key="10">
    <source>
        <dbReference type="SAM" id="MobiDB-lite"/>
    </source>
</evidence>
<keyword evidence="3" id="KW-0235">DNA replication</keyword>
<gene>
    <name evidence="12" type="ORF">CSSPTR1EN2_LOCUS14355</name>
</gene>
<feature type="compositionally biased region" description="Polar residues" evidence="10">
    <location>
        <begin position="840"/>
        <end position="855"/>
    </location>
</feature>
<comment type="similarity">
    <text evidence="9">Belongs to the activator 1 small subunits family. CTF18 subfamily.</text>
</comment>
<dbReference type="InterPro" id="IPR027417">
    <property type="entry name" value="P-loop_NTPase"/>
</dbReference>
<evidence type="ECO:0000256" key="8">
    <source>
        <dbReference type="ARBA" id="ARBA00023306"/>
    </source>
</evidence>
<evidence type="ECO:0000313" key="12">
    <source>
        <dbReference type="EMBL" id="CAK9219179.1"/>
    </source>
</evidence>
<dbReference type="InterPro" id="IPR047854">
    <property type="entry name" value="RFC_lid"/>
</dbReference>
<evidence type="ECO:0000256" key="4">
    <source>
        <dbReference type="ARBA" id="ARBA00022741"/>
    </source>
</evidence>
<dbReference type="Pfam" id="PF00004">
    <property type="entry name" value="AAA"/>
    <property type="match status" value="1"/>
</dbReference>